<dbReference type="PANTHER" id="PTHR32208:SF21">
    <property type="entry name" value="LOW QUALITY PROTEIN: ALDEHYDE OXIDASE GLOX-LIKE"/>
    <property type="match status" value="1"/>
</dbReference>
<evidence type="ECO:0000313" key="3">
    <source>
        <dbReference type="Proteomes" id="UP001360953"/>
    </source>
</evidence>
<dbReference type="Proteomes" id="UP001360953">
    <property type="component" value="Unassembled WGS sequence"/>
</dbReference>
<dbReference type="SUPFAM" id="SSF81296">
    <property type="entry name" value="E set domains"/>
    <property type="match status" value="1"/>
</dbReference>
<evidence type="ECO:0000259" key="1">
    <source>
        <dbReference type="Pfam" id="PF09118"/>
    </source>
</evidence>
<dbReference type="Gene3D" id="2.60.40.10">
    <property type="entry name" value="Immunoglobulins"/>
    <property type="match status" value="1"/>
</dbReference>
<reference evidence="2 3" key="1">
    <citation type="submission" date="2024-04" db="EMBL/GenBank/DDBJ databases">
        <title>Phyllosticta paracitricarpa is synonymous to the EU quarantine fungus P. citricarpa based on phylogenomic analyses.</title>
        <authorList>
            <consortium name="Lawrence Berkeley National Laboratory"/>
            <person name="Van ingen-buijs V.A."/>
            <person name="Van westerhoven A.C."/>
            <person name="Haridas S."/>
            <person name="Skiadas P."/>
            <person name="Martin F."/>
            <person name="Groenewald J.Z."/>
            <person name="Crous P.W."/>
            <person name="Seidl M.F."/>
        </authorList>
    </citation>
    <scope>NUCLEOTIDE SEQUENCE [LARGE SCALE GENOMIC DNA]</scope>
    <source>
        <strain evidence="2 3">CPC 17464</strain>
    </source>
</reference>
<protein>
    <recommendedName>
        <fullName evidence="1">Galactose oxidase-like Early set domain-containing protein</fullName>
    </recommendedName>
</protein>
<feature type="domain" description="Galactose oxidase-like Early set" evidence="1">
    <location>
        <begin position="49"/>
        <end position="143"/>
    </location>
</feature>
<name>A0ABR1LLY0_9PEZI</name>
<dbReference type="InterPro" id="IPR014756">
    <property type="entry name" value="Ig_E-set"/>
</dbReference>
<proteinExistence type="predicted"/>
<comment type="caution">
    <text evidence="2">The sequence shown here is derived from an EMBL/GenBank/DDBJ whole genome shotgun (WGS) entry which is preliminary data.</text>
</comment>
<sequence length="145" mass="15968">MGDCLVLLHRTTNNGHRSFLQQQQRKDSSFPTEYRVEIFTPDYAENPNRPKVTRAPDAIAYGKTFDVATNAQGQDVVVRLFSPGFHTHAISMQQRMVELEVKKGAGQGAYTVTAPPRSSVMQAGVHLLFIVVGGVPSEGVWVKLA</sequence>
<accession>A0ABR1LLY0</accession>
<dbReference type="EMBL" id="JBBPEH010000007">
    <property type="protein sequence ID" value="KAK7536198.1"/>
    <property type="molecule type" value="Genomic_DNA"/>
</dbReference>
<dbReference type="InterPro" id="IPR013783">
    <property type="entry name" value="Ig-like_fold"/>
</dbReference>
<gene>
    <name evidence="2" type="ORF">J3D65DRAFT_627762</name>
</gene>
<dbReference type="RefSeq" id="XP_066654614.1">
    <property type="nucleotide sequence ID" value="XM_066800567.1"/>
</dbReference>
<dbReference type="PANTHER" id="PTHR32208">
    <property type="entry name" value="SECRETED PROTEIN-RELATED"/>
    <property type="match status" value="1"/>
</dbReference>
<dbReference type="GeneID" id="92033473"/>
<organism evidence="2 3">
    <name type="scientific">Phyllosticta citribraziliensis</name>
    <dbReference type="NCBI Taxonomy" id="989973"/>
    <lineage>
        <taxon>Eukaryota</taxon>
        <taxon>Fungi</taxon>
        <taxon>Dikarya</taxon>
        <taxon>Ascomycota</taxon>
        <taxon>Pezizomycotina</taxon>
        <taxon>Dothideomycetes</taxon>
        <taxon>Dothideomycetes incertae sedis</taxon>
        <taxon>Botryosphaeriales</taxon>
        <taxon>Phyllostictaceae</taxon>
        <taxon>Phyllosticta</taxon>
    </lineage>
</organism>
<evidence type="ECO:0000313" key="2">
    <source>
        <dbReference type="EMBL" id="KAK7536198.1"/>
    </source>
</evidence>
<dbReference type="InterPro" id="IPR015202">
    <property type="entry name" value="GO-like_E_set"/>
</dbReference>
<dbReference type="Pfam" id="PF09118">
    <property type="entry name" value="GO-like_E_set"/>
    <property type="match status" value="1"/>
</dbReference>
<keyword evidence="3" id="KW-1185">Reference proteome</keyword>
<dbReference type="CDD" id="cd02851">
    <property type="entry name" value="E_set_GO_C"/>
    <property type="match status" value="1"/>
</dbReference>